<organism evidence="1 2">
    <name type="scientific">Mesorhizobium shonense</name>
    <dbReference type="NCBI Taxonomy" id="1209948"/>
    <lineage>
        <taxon>Bacteria</taxon>
        <taxon>Pseudomonadati</taxon>
        <taxon>Pseudomonadota</taxon>
        <taxon>Alphaproteobacteria</taxon>
        <taxon>Hyphomicrobiales</taxon>
        <taxon>Phyllobacteriaceae</taxon>
        <taxon>Mesorhizobium</taxon>
    </lineage>
</organism>
<dbReference type="RefSeq" id="WP_354416107.1">
    <property type="nucleotide sequence ID" value="NZ_JBEPLM010000007.1"/>
</dbReference>
<evidence type="ECO:0000313" key="2">
    <source>
        <dbReference type="Proteomes" id="UP001549036"/>
    </source>
</evidence>
<gene>
    <name evidence="1" type="ORF">ABID26_004071</name>
</gene>
<keyword evidence="2" id="KW-1185">Reference proteome</keyword>
<protein>
    <submittedName>
        <fullName evidence="1">Uncharacterized protein</fullName>
    </submittedName>
</protein>
<reference evidence="1 2" key="1">
    <citation type="submission" date="2024-06" db="EMBL/GenBank/DDBJ databases">
        <title>Genomic Encyclopedia of Type Strains, Phase IV (KMG-IV): sequencing the most valuable type-strain genomes for metagenomic binning, comparative biology and taxonomic classification.</title>
        <authorList>
            <person name="Goeker M."/>
        </authorList>
    </citation>
    <scope>NUCLEOTIDE SEQUENCE [LARGE SCALE GENOMIC DNA]</scope>
    <source>
        <strain evidence="1 2">DSM 29846</strain>
    </source>
</reference>
<evidence type="ECO:0000313" key="1">
    <source>
        <dbReference type="EMBL" id="MET3594663.1"/>
    </source>
</evidence>
<comment type="caution">
    <text evidence="1">The sequence shown here is derived from an EMBL/GenBank/DDBJ whole genome shotgun (WGS) entry which is preliminary data.</text>
</comment>
<dbReference type="Proteomes" id="UP001549036">
    <property type="component" value="Unassembled WGS sequence"/>
</dbReference>
<dbReference type="EMBL" id="JBEPLM010000007">
    <property type="protein sequence ID" value="MET3594663.1"/>
    <property type="molecule type" value="Genomic_DNA"/>
</dbReference>
<proteinExistence type="predicted"/>
<name>A0ABV2HWG5_9HYPH</name>
<accession>A0ABV2HWG5</accession>
<sequence>MTATTNDDLQKEAALKVIRLAMELSIAWEAASEAGVPMVIEVDEIPLGKAGRTVKQVLARLLVP</sequence>